<organism evidence="1 2">
    <name type="scientific">Austropuccinia psidii MF-1</name>
    <dbReference type="NCBI Taxonomy" id="1389203"/>
    <lineage>
        <taxon>Eukaryota</taxon>
        <taxon>Fungi</taxon>
        <taxon>Dikarya</taxon>
        <taxon>Basidiomycota</taxon>
        <taxon>Pucciniomycotina</taxon>
        <taxon>Pucciniomycetes</taxon>
        <taxon>Pucciniales</taxon>
        <taxon>Sphaerophragmiaceae</taxon>
        <taxon>Austropuccinia</taxon>
    </lineage>
</organism>
<evidence type="ECO:0000313" key="1">
    <source>
        <dbReference type="EMBL" id="MBW0484926.1"/>
    </source>
</evidence>
<name>A0A9Q3CLU2_9BASI</name>
<sequence length="100" mass="11243">MSTVRAAIMTSIGIVSVGFLLGQYLQPSTHNKNLQSSNSSSSTYNFDSLHGLTLSELKSRLENLQAIRRNIETERLIALNKLFEVERRMQLNINRSSSQS</sequence>
<proteinExistence type="predicted"/>
<protein>
    <submittedName>
        <fullName evidence="1">Uncharacterized protein</fullName>
    </submittedName>
</protein>
<comment type="caution">
    <text evidence="1">The sequence shown here is derived from an EMBL/GenBank/DDBJ whole genome shotgun (WGS) entry which is preliminary data.</text>
</comment>
<gene>
    <name evidence="1" type="ORF">O181_024641</name>
</gene>
<accession>A0A9Q3CLU2</accession>
<dbReference type="OrthoDB" id="2505862at2759"/>
<keyword evidence="2" id="KW-1185">Reference proteome</keyword>
<reference evidence="1" key="1">
    <citation type="submission" date="2021-03" db="EMBL/GenBank/DDBJ databases">
        <title>Draft genome sequence of rust myrtle Austropuccinia psidii MF-1, a brazilian biotype.</title>
        <authorList>
            <person name="Quecine M.C."/>
            <person name="Pachon D.M.R."/>
            <person name="Bonatelli M.L."/>
            <person name="Correr F.H."/>
            <person name="Franceschini L.M."/>
            <person name="Leite T.F."/>
            <person name="Margarido G.R.A."/>
            <person name="Almeida C.A."/>
            <person name="Ferrarezi J.A."/>
            <person name="Labate C.A."/>
        </authorList>
    </citation>
    <scope>NUCLEOTIDE SEQUENCE</scope>
    <source>
        <strain evidence="1">MF-1</strain>
    </source>
</reference>
<dbReference type="EMBL" id="AVOT02007916">
    <property type="protein sequence ID" value="MBW0484926.1"/>
    <property type="molecule type" value="Genomic_DNA"/>
</dbReference>
<dbReference type="Proteomes" id="UP000765509">
    <property type="component" value="Unassembled WGS sequence"/>
</dbReference>
<evidence type="ECO:0000313" key="2">
    <source>
        <dbReference type="Proteomes" id="UP000765509"/>
    </source>
</evidence>
<dbReference type="AlphaFoldDB" id="A0A9Q3CLU2"/>